<gene>
    <name evidence="1" type="ORF">J2I46_09880</name>
</gene>
<dbReference type="Pfam" id="PF10387">
    <property type="entry name" value="DUF2442"/>
    <property type="match status" value="1"/>
</dbReference>
<name>A0ABS3JFY4_9BACT</name>
<dbReference type="EMBL" id="JAFMYW010000002">
    <property type="protein sequence ID" value="MBO0948890.1"/>
    <property type="molecule type" value="Genomic_DNA"/>
</dbReference>
<evidence type="ECO:0000313" key="2">
    <source>
        <dbReference type="Proteomes" id="UP000664628"/>
    </source>
</evidence>
<protein>
    <submittedName>
        <fullName evidence="1">DUF2442 domain-containing protein</fullName>
    </submittedName>
</protein>
<sequence>MIHSSALGGKPSVSSRLLNFLEGSETSINAELPFQRIEDDFDRLIQRENLRIVRFVWIRELDLALVVLNNRRIISQSLSAYSSLHAASDDDLAAYTISTSGIHWPNIDIDLSLRGLLMDEVVRSITVV</sequence>
<dbReference type="Proteomes" id="UP000664628">
    <property type="component" value="Unassembled WGS sequence"/>
</dbReference>
<evidence type="ECO:0000313" key="1">
    <source>
        <dbReference type="EMBL" id="MBO0948890.1"/>
    </source>
</evidence>
<reference evidence="1 2" key="1">
    <citation type="submission" date="2021-03" db="EMBL/GenBank/DDBJ databases">
        <title>Fibrella sp. HMF5405 genome sequencing and assembly.</title>
        <authorList>
            <person name="Kang H."/>
            <person name="Kim H."/>
            <person name="Bae S."/>
            <person name="Joh K."/>
        </authorList>
    </citation>
    <scope>NUCLEOTIDE SEQUENCE [LARGE SCALE GENOMIC DNA]</scope>
    <source>
        <strain evidence="1 2">HMF5405</strain>
    </source>
</reference>
<keyword evidence="2" id="KW-1185">Reference proteome</keyword>
<dbReference type="Gene3D" id="3.30.2020.40">
    <property type="entry name" value="Uncharacterised protein PF10387, DUF2442"/>
    <property type="match status" value="1"/>
</dbReference>
<accession>A0ABS3JFY4</accession>
<dbReference type="RefSeq" id="WP_207328834.1">
    <property type="nucleotide sequence ID" value="NZ_JAFMYW010000002.1"/>
</dbReference>
<proteinExistence type="predicted"/>
<dbReference type="InterPro" id="IPR018841">
    <property type="entry name" value="DUF2442"/>
</dbReference>
<comment type="caution">
    <text evidence="1">The sequence shown here is derived from an EMBL/GenBank/DDBJ whole genome shotgun (WGS) entry which is preliminary data.</text>
</comment>
<organism evidence="1 2">
    <name type="scientific">Fibrella forsythiae</name>
    <dbReference type="NCBI Taxonomy" id="2817061"/>
    <lineage>
        <taxon>Bacteria</taxon>
        <taxon>Pseudomonadati</taxon>
        <taxon>Bacteroidota</taxon>
        <taxon>Cytophagia</taxon>
        <taxon>Cytophagales</taxon>
        <taxon>Spirosomataceae</taxon>
        <taxon>Fibrella</taxon>
    </lineage>
</organism>